<organism evidence="2 3">
    <name type="scientific">Pygocentrus nattereri</name>
    <name type="common">Red-bellied piranha</name>
    <dbReference type="NCBI Taxonomy" id="42514"/>
    <lineage>
        <taxon>Eukaryota</taxon>
        <taxon>Metazoa</taxon>
        <taxon>Chordata</taxon>
        <taxon>Craniata</taxon>
        <taxon>Vertebrata</taxon>
        <taxon>Euteleostomi</taxon>
        <taxon>Actinopterygii</taxon>
        <taxon>Neopterygii</taxon>
        <taxon>Teleostei</taxon>
        <taxon>Ostariophysi</taxon>
        <taxon>Characiformes</taxon>
        <taxon>Characoidei</taxon>
        <taxon>Pygocentrus</taxon>
    </lineage>
</organism>
<dbReference type="GeneTree" id="ENSGT00740000116913"/>
<dbReference type="AlphaFoldDB" id="A0AAR2KZN3"/>
<keyword evidence="1" id="KW-0732">Signal</keyword>
<evidence type="ECO:0000313" key="3">
    <source>
        <dbReference type="Proteomes" id="UP001501920"/>
    </source>
</evidence>
<feature type="chain" id="PRO_5043411835" evidence="1">
    <location>
        <begin position="42"/>
        <end position="136"/>
    </location>
</feature>
<accession>A0AAR2KZN3</accession>
<evidence type="ECO:0000256" key="1">
    <source>
        <dbReference type="SAM" id="SignalP"/>
    </source>
</evidence>
<dbReference type="GeneID" id="119262550"/>
<sequence>MVAALSHTHIPKSNMPRLPHHCLIAVCLAGSLLLLPLCCVGQDASPQYDYDSTPSPDYDYNATFDYTLYSNGSTEDLEKLIEGKSIDGEETETDISPTNAESTVSTTLTKAQASRTVYPSLLLTVVLTAHQILRFL</sequence>
<reference evidence="2" key="2">
    <citation type="submission" date="2025-08" db="UniProtKB">
        <authorList>
            <consortium name="Ensembl"/>
        </authorList>
    </citation>
    <scope>IDENTIFICATION</scope>
</reference>
<dbReference type="Proteomes" id="UP001501920">
    <property type="component" value="Chromosome 27"/>
</dbReference>
<dbReference type="RefSeq" id="XP_037391143.1">
    <property type="nucleotide sequence ID" value="XM_037535246.1"/>
</dbReference>
<dbReference type="Ensembl" id="ENSPNAT00000062856.1">
    <property type="protein sequence ID" value="ENSPNAP00000069725.1"/>
    <property type="gene ID" value="ENSPNAG00000036555.1"/>
</dbReference>
<reference evidence="2 3" key="1">
    <citation type="submission" date="2020-10" db="EMBL/GenBank/DDBJ databases">
        <title>Pygocentrus nattereri (red-bellied piranha) genome, fPygNat1, primary haplotype.</title>
        <authorList>
            <person name="Myers G."/>
            <person name="Meyer A."/>
            <person name="Karagic N."/>
            <person name="Pippel M."/>
            <person name="Winkler S."/>
            <person name="Tracey A."/>
            <person name="Wood J."/>
            <person name="Formenti G."/>
            <person name="Howe K."/>
            <person name="Fedrigo O."/>
            <person name="Jarvis E.D."/>
        </authorList>
    </citation>
    <scope>NUCLEOTIDE SEQUENCE [LARGE SCALE GENOMIC DNA]</scope>
</reference>
<protein>
    <submittedName>
        <fullName evidence="2">Uncharacterized protein</fullName>
    </submittedName>
</protein>
<feature type="signal peptide" evidence="1">
    <location>
        <begin position="1"/>
        <end position="41"/>
    </location>
</feature>
<evidence type="ECO:0000313" key="2">
    <source>
        <dbReference type="Ensembl" id="ENSPNAP00000069725.1"/>
    </source>
</evidence>
<proteinExistence type="predicted"/>
<keyword evidence="3" id="KW-1185">Reference proteome</keyword>
<name>A0AAR2KZN3_PYGNA</name>
<reference evidence="2" key="3">
    <citation type="submission" date="2025-09" db="UniProtKB">
        <authorList>
            <consortium name="Ensembl"/>
        </authorList>
    </citation>
    <scope>IDENTIFICATION</scope>
</reference>